<evidence type="ECO:0000259" key="6">
    <source>
        <dbReference type="Pfam" id="PF04129"/>
    </source>
</evidence>
<evidence type="ECO:0000256" key="1">
    <source>
        <dbReference type="ARBA" id="ARBA00004601"/>
    </source>
</evidence>
<organism evidence="8 9">
    <name type="scientific">Chlamydomonas eustigma</name>
    <dbReference type="NCBI Taxonomy" id="1157962"/>
    <lineage>
        <taxon>Eukaryota</taxon>
        <taxon>Viridiplantae</taxon>
        <taxon>Chlorophyta</taxon>
        <taxon>core chlorophytes</taxon>
        <taxon>Chlorophyceae</taxon>
        <taxon>CS clade</taxon>
        <taxon>Chlamydomonadales</taxon>
        <taxon>Chlamydomonadaceae</taxon>
        <taxon>Chlamydomonas</taxon>
    </lineage>
</organism>
<dbReference type="OrthoDB" id="19482at2759"/>
<evidence type="ECO:0000256" key="3">
    <source>
        <dbReference type="ARBA" id="ARBA00022448"/>
    </source>
</evidence>
<dbReference type="STRING" id="1157962.A0A250X209"/>
<dbReference type="Pfam" id="PF04129">
    <property type="entry name" value="Vps52_CC"/>
    <property type="match status" value="1"/>
</dbReference>
<evidence type="ECO:0000259" key="7">
    <source>
        <dbReference type="Pfam" id="PF20655"/>
    </source>
</evidence>
<proteinExistence type="inferred from homology"/>
<comment type="caution">
    <text evidence="8">The sequence shown here is derived from an EMBL/GenBank/DDBJ whole genome shotgun (WGS) entry which is preliminary data.</text>
</comment>
<keyword evidence="3" id="KW-0813">Transport</keyword>
<evidence type="ECO:0000256" key="2">
    <source>
        <dbReference type="ARBA" id="ARBA00008180"/>
    </source>
</evidence>
<dbReference type="Proteomes" id="UP000232323">
    <property type="component" value="Unassembled WGS sequence"/>
</dbReference>
<comment type="subcellular location">
    <subcellularLocation>
        <location evidence="1">Golgi apparatus</location>
        <location evidence="1">trans-Golgi network</location>
    </subcellularLocation>
</comment>
<dbReference type="GO" id="GO:0006896">
    <property type="term" value="P:Golgi to vacuole transport"/>
    <property type="evidence" value="ECO:0007669"/>
    <property type="project" value="TreeGrafter"/>
</dbReference>
<dbReference type="GO" id="GO:0032456">
    <property type="term" value="P:endocytic recycling"/>
    <property type="evidence" value="ECO:0007669"/>
    <property type="project" value="TreeGrafter"/>
</dbReference>
<feature type="domain" description="Vps52 C-terminal" evidence="7">
    <location>
        <begin position="291"/>
        <end position="589"/>
    </location>
</feature>
<evidence type="ECO:0000313" key="9">
    <source>
        <dbReference type="Proteomes" id="UP000232323"/>
    </source>
</evidence>
<dbReference type="PANTHER" id="PTHR14190:SF7">
    <property type="entry name" value="VACUOLAR PROTEIN SORTING-ASSOCIATED PROTEIN 52 HOMOLOG"/>
    <property type="match status" value="1"/>
</dbReference>
<dbReference type="GO" id="GO:0015031">
    <property type="term" value="P:protein transport"/>
    <property type="evidence" value="ECO:0007669"/>
    <property type="project" value="UniProtKB-KW"/>
</dbReference>
<evidence type="ECO:0000313" key="8">
    <source>
        <dbReference type="EMBL" id="GAX77086.1"/>
    </source>
</evidence>
<dbReference type="GO" id="GO:0042147">
    <property type="term" value="P:retrograde transport, endosome to Golgi"/>
    <property type="evidence" value="ECO:0007669"/>
    <property type="project" value="TreeGrafter"/>
</dbReference>
<dbReference type="GO" id="GO:0005829">
    <property type="term" value="C:cytosol"/>
    <property type="evidence" value="ECO:0007669"/>
    <property type="project" value="GOC"/>
</dbReference>
<dbReference type="InterPro" id="IPR048319">
    <property type="entry name" value="Vps52_CC"/>
</dbReference>
<accession>A0A250X209</accession>
<dbReference type="AlphaFoldDB" id="A0A250X209"/>
<dbReference type="InterPro" id="IPR007258">
    <property type="entry name" value="Vps52"/>
</dbReference>
<gene>
    <name evidence="8" type="ORF">CEUSTIGMA_g4532.t1</name>
</gene>
<feature type="domain" description="Vps52 coiled-coil" evidence="6">
    <location>
        <begin position="100"/>
        <end position="272"/>
    </location>
</feature>
<protein>
    <recommendedName>
        <fullName evidence="10">Vacuolar protein sorting-associated protein 52 A</fullName>
    </recommendedName>
</protein>
<evidence type="ECO:0000256" key="5">
    <source>
        <dbReference type="ARBA" id="ARBA00023034"/>
    </source>
</evidence>
<evidence type="ECO:0000256" key="4">
    <source>
        <dbReference type="ARBA" id="ARBA00022927"/>
    </source>
</evidence>
<keyword evidence="5" id="KW-0333">Golgi apparatus</keyword>
<comment type="similarity">
    <text evidence="2">Belongs to the VPS52 family.</text>
</comment>
<dbReference type="PANTHER" id="PTHR14190">
    <property type="entry name" value="SUPPRESSOR OF ACTIN MUTATIONS 2/VACUOLAR PROTEIN SORTING 52"/>
    <property type="match status" value="1"/>
</dbReference>
<sequence>MTATISDSSKYAESLRTNLIADLFDGEEVDFDEDKHQQGYNIDDIIGSTTELQDVEADLDAFAEHEFLRGILERGQVVKEYARDIDDKLRQAEMESIQEYISESDNMVALHDQIKNCDGILGSMEQLLGKFQSDLGRVSEEIRQLQVQAQTMGTKLKSRRGTERKMGAFVQNMTVSERMVTQILEAEVGDDYLEYLSELDKKLKFVNGDEVAKASQSRKDLEPALEKLRIKAVTKVRDFLLQKVYLLKRPKTNLQIIQQSSLLKYKYFIQFLRSHAPDLFIEIRNEYMAVMSRILSSHFRTYLSGLEKMQTAIALQCDVLGVSDQGASSGVSGVSVLTGLFHKSAVSRHTTEHVFELGDRVAILEGMEDKAAVIPHMAEAEGSKLTYEVIFRNVHKLLVDTANSEYLFCTDFFEDEGVFRELFTPIINVVESDLATALQDNWDMVSILLMIRINHAQRKLLGGRRVPCLDDYLDRVQLLLWPRFKVLFDQQLASVRSGTERTLFQDSSSVHFVTKRYAALASSLLLLMTEYDSEESGLFKAQTFYDMMDRLWAAIFDLLLRMSNLFRDKISGIIFLTVNYAHIVSTYKSADAGLLYGSKASSNAAAAAATAAASSGAPSGAAGTSDGSATAAGIGRTGAAAIKDCDDQLQTCTGLYVEDQLSRHFPILVDYVKKAEQQQKRLAIPEGQAVPNFAPAQASPILRDFAVRWKDAIEEMNREVAKHFANTPCGRDVLQASMTSLLKYYTRLLELLKRQGPDGQALVRDAINIPSIMYEIKRITKS</sequence>
<dbReference type="Pfam" id="PF20655">
    <property type="entry name" value="Vps52_C"/>
    <property type="match status" value="1"/>
</dbReference>
<dbReference type="GO" id="GO:0000938">
    <property type="term" value="C:GARP complex"/>
    <property type="evidence" value="ECO:0007669"/>
    <property type="project" value="TreeGrafter"/>
</dbReference>
<dbReference type="GO" id="GO:0019905">
    <property type="term" value="F:syntaxin binding"/>
    <property type="evidence" value="ECO:0007669"/>
    <property type="project" value="TreeGrafter"/>
</dbReference>
<reference evidence="8 9" key="1">
    <citation type="submission" date="2017-08" db="EMBL/GenBank/DDBJ databases">
        <title>Acidophilic green algal genome provides insights into adaptation to an acidic environment.</title>
        <authorList>
            <person name="Hirooka S."/>
            <person name="Hirose Y."/>
            <person name="Kanesaki Y."/>
            <person name="Higuchi S."/>
            <person name="Fujiwara T."/>
            <person name="Onuma R."/>
            <person name="Era A."/>
            <person name="Ohbayashi R."/>
            <person name="Uzuka A."/>
            <person name="Nozaki H."/>
            <person name="Yoshikawa H."/>
            <person name="Miyagishima S.Y."/>
        </authorList>
    </citation>
    <scope>NUCLEOTIDE SEQUENCE [LARGE SCALE GENOMIC DNA]</scope>
    <source>
        <strain evidence="8 9">NIES-2499</strain>
    </source>
</reference>
<name>A0A250X209_9CHLO</name>
<evidence type="ECO:0008006" key="10">
    <source>
        <dbReference type="Google" id="ProtNLM"/>
    </source>
</evidence>
<dbReference type="EMBL" id="BEGY01000022">
    <property type="protein sequence ID" value="GAX77086.1"/>
    <property type="molecule type" value="Genomic_DNA"/>
</dbReference>
<keyword evidence="9" id="KW-1185">Reference proteome</keyword>
<dbReference type="InterPro" id="IPR048361">
    <property type="entry name" value="Vps52_C"/>
</dbReference>
<keyword evidence="4" id="KW-0653">Protein transport</keyword>